<dbReference type="GO" id="GO:0046872">
    <property type="term" value="F:metal ion binding"/>
    <property type="evidence" value="ECO:0007669"/>
    <property type="project" value="UniProtKB-KW"/>
</dbReference>
<dbReference type="Gene3D" id="3.60.21.10">
    <property type="match status" value="1"/>
</dbReference>
<dbReference type="InterPro" id="IPR004843">
    <property type="entry name" value="Calcineurin-like_PHP"/>
</dbReference>
<dbReference type="AlphaFoldDB" id="V6J515"/>
<dbReference type="SUPFAM" id="SSF55816">
    <property type="entry name" value="5'-nucleotidase (syn. UDP-sugar hydrolase), C-terminal domain"/>
    <property type="match status" value="1"/>
</dbReference>
<keyword evidence="2" id="KW-0479">Metal-binding</keyword>
<evidence type="ECO:0000313" key="9">
    <source>
        <dbReference type="Proteomes" id="UP000018296"/>
    </source>
</evidence>
<dbReference type="eggNOG" id="COG0737">
    <property type="taxonomic scope" value="Bacteria"/>
</dbReference>
<dbReference type="InterPro" id="IPR006179">
    <property type="entry name" value="5_nucleotidase/apyrase"/>
</dbReference>
<protein>
    <submittedName>
        <fullName evidence="8">2', 3'-cyclic nucleotide 2'-phosphodiesterase</fullName>
    </submittedName>
</protein>
<evidence type="ECO:0000256" key="3">
    <source>
        <dbReference type="ARBA" id="ARBA00022729"/>
    </source>
</evidence>
<dbReference type="InterPro" id="IPR008334">
    <property type="entry name" value="5'-Nucleotdase_C"/>
</dbReference>
<dbReference type="PRINTS" id="PR01607">
    <property type="entry name" value="APYRASEFAMLY"/>
</dbReference>
<keyword evidence="9" id="KW-1185">Reference proteome</keyword>
<dbReference type="Gene3D" id="3.90.780.10">
    <property type="entry name" value="5'-Nucleotidase, C-terminal domain"/>
    <property type="match status" value="1"/>
</dbReference>
<dbReference type="InterPro" id="IPR036907">
    <property type="entry name" value="5'-Nucleotdase_C_sf"/>
</dbReference>
<accession>V6J515</accession>
<evidence type="ECO:0000313" key="8">
    <source>
        <dbReference type="EMBL" id="EST11809.1"/>
    </source>
</evidence>
<comment type="caution">
    <text evidence="8">The sequence shown here is derived from an EMBL/GenBank/DDBJ whole genome shotgun (WGS) entry which is preliminary data.</text>
</comment>
<feature type="domain" description="Calcineurin-like phosphoesterase" evidence="6">
    <location>
        <begin position="10"/>
        <end position="242"/>
    </location>
</feature>
<dbReference type="InterPro" id="IPR029052">
    <property type="entry name" value="Metallo-depent_PP-like"/>
</dbReference>
<reference evidence="8 9" key="1">
    <citation type="journal article" date="2013" name="Genome Announc.">
        <title>Genome Sequence of Sporolactobacillus laevolacticus DSM442, an Efficient Polymer-Grade D-Lactate Producer from Agricultural Waste Cottonseed as a Nitrogen Source.</title>
        <authorList>
            <person name="Wang H."/>
            <person name="Wang L."/>
            <person name="Ju J."/>
            <person name="Yu B."/>
            <person name="Ma Y."/>
        </authorList>
    </citation>
    <scope>NUCLEOTIDE SEQUENCE [LARGE SCALE GENOMIC DNA]</scope>
    <source>
        <strain evidence="8 9">DSM 442</strain>
    </source>
</reference>
<dbReference type="PATRIC" id="fig|1395513.3.peg.1830"/>
<evidence type="ECO:0000256" key="4">
    <source>
        <dbReference type="ARBA" id="ARBA00022741"/>
    </source>
</evidence>
<evidence type="ECO:0000256" key="1">
    <source>
        <dbReference type="ARBA" id="ARBA00006654"/>
    </source>
</evidence>
<dbReference type="CDD" id="cd07410">
    <property type="entry name" value="MPP_CpdB_N"/>
    <property type="match status" value="1"/>
</dbReference>
<dbReference type="GO" id="GO:0009166">
    <property type="term" value="P:nucleotide catabolic process"/>
    <property type="evidence" value="ECO:0007669"/>
    <property type="project" value="InterPro"/>
</dbReference>
<dbReference type="Proteomes" id="UP000018296">
    <property type="component" value="Unassembled WGS sequence"/>
</dbReference>
<gene>
    <name evidence="8" type="ORF">P343_09080</name>
</gene>
<proteinExistence type="inferred from homology"/>
<organism evidence="8 9">
    <name type="scientific">Sporolactobacillus laevolacticus DSM 442</name>
    <dbReference type="NCBI Taxonomy" id="1395513"/>
    <lineage>
        <taxon>Bacteria</taxon>
        <taxon>Bacillati</taxon>
        <taxon>Bacillota</taxon>
        <taxon>Bacilli</taxon>
        <taxon>Bacillales</taxon>
        <taxon>Sporolactobacillaceae</taxon>
        <taxon>Sporolactobacillus</taxon>
    </lineage>
</organism>
<dbReference type="EMBL" id="AWTC01000008">
    <property type="protein sequence ID" value="EST11809.1"/>
    <property type="molecule type" value="Genomic_DNA"/>
</dbReference>
<feature type="domain" description="5'-Nucleotidase C-terminal" evidence="7">
    <location>
        <begin position="332"/>
        <end position="488"/>
    </location>
</feature>
<dbReference type="PANTHER" id="PTHR11575">
    <property type="entry name" value="5'-NUCLEOTIDASE-RELATED"/>
    <property type="match status" value="1"/>
</dbReference>
<evidence type="ECO:0000256" key="5">
    <source>
        <dbReference type="RuleBase" id="RU362119"/>
    </source>
</evidence>
<dbReference type="Pfam" id="PF00149">
    <property type="entry name" value="Metallophos"/>
    <property type="match status" value="1"/>
</dbReference>
<evidence type="ECO:0000256" key="2">
    <source>
        <dbReference type="ARBA" id="ARBA00022723"/>
    </source>
</evidence>
<keyword evidence="4 5" id="KW-0547">Nucleotide-binding</keyword>
<name>V6J515_9BACL</name>
<dbReference type="GO" id="GO:0000166">
    <property type="term" value="F:nucleotide binding"/>
    <property type="evidence" value="ECO:0007669"/>
    <property type="project" value="UniProtKB-KW"/>
</dbReference>
<evidence type="ECO:0000259" key="6">
    <source>
        <dbReference type="Pfam" id="PF00149"/>
    </source>
</evidence>
<dbReference type="GO" id="GO:0016787">
    <property type="term" value="F:hydrolase activity"/>
    <property type="evidence" value="ECO:0007669"/>
    <property type="project" value="UniProtKB-KW"/>
</dbReference>
<evidence type="ECO:0000259" key="7">
    <source>
        <dbReference type="Pfam" id="PF02872"/>
    </source>
</evidence>
<dbReference type="PANTHER" id="PTHR11575:SF6">
    <property type="entry name" value="2',3'-CYCLIC-NUCLEOTIDE 2'-PHOSPHODIESTERASE_3'-NUCLEOTIDASE"/>
    <property type="match status" value="1"/>
</dbReference>
<keyword evidence="5" id="KW-0378">Hydrolase</keyword>
<dbReference type="STRING" id="1395513.P343_09080"/>
<sequence length="526" mass="59170">MDGEAMKLVILETSDVHGSIYPLSYADNKPKDVGMGKIATLIKNERAGNPSTMLIDNGDMIQGTPLLYYYARFDKSRPNPMAVIANELNYDCAVFGNHEFNFGRDILDRAVSDSKFPWLAANIVNQSTGEPFFGKPYIIKSFDQGVRVAVLGLTTKYVPNWEKAEHITGMRFEDPVETANKWVPFLKKEKKADVVVLSYHGGFGRDLDTGKAIEELKGENQAYQICQEVPDIDALLTGHQHRMIYGSAVNGVTVIQPGCNGTHLGKVTLELEKQQERWHITRKMSELISVAGVEADAGLLNKVGDYEKDAQNWLDQPLGKIEGDMLVRDPMKVRTEDHPLIEFINRLQMKASGMDISSTALFNNESPGMPENVSMRDIVANYIYPNTLRVIRITGQDMRDALERSASYFKTYSGGLIEVSKAFTDPKPQHYNYDMWEGIDYIIDISRPAGNRIVKLDYHGVPVKMTQHYDVVMNNYRAVGGGDYAMFSNKPVIKDIPVDVTELIANEVLEKKVIKAKVDHNWKLIY</sequence>
<dbReference type="SUPFAM" id="SSF56300">
    <property type="entry name" value="Metallo-dependent phosphatases"/>
    <property type="match status" value="1"/>
</dbReference>
<comment type="similarity">
    <text evidence="1 5">Belongs to the 5'-nucleotidase family.</text>
</comment>
<dbReference type="InterPro" id="IPR041827">
    <property type="entry name" value="CpdB_N"/>
</dbReference>
<dbReference type="Pfam" id="PF02872">
    <property type="entry name" value="5_nucleotid_C"/>
    <property type="match status" value="1"/>
</dbReference>
<keyword evidence="3" id="KW-0732">Signal</keyword>
<dbReference type="GO" id="GO:0030288">
    <property type="term" value="C:outer membrane-bounded periplasmic space"/>
    <property type="evidence" value="ECO:0007669"/>
    <property type="project" value="TreeGrafter"/>
</dbReference>